<dbReference type="STRING" id="417292.SAMN05421806_1011091"/>
<keyword evidence="5 6" id="KW-0472">Membrane</keyword>
<dbReference type="Pfam" id="PF06081">
    <property type="entry name" value="ArAE_1"/>
    <property type="match status" value="1"/>
</dbReference>
<evidence type="ECO:0000313" key="7">
    <source>
        <dbReference type="EMBL" id="SDJ57758.1"/>
    </source>
</evidence>
<evidence type="ECO:0000256" key="3">
    <source>
        <dbReference type="ARBA" id="ARBA00022692"/>
    </source>
</evidence>
<organism evidence="7 8">
    <name type="scientific">Streptomyces indicus</name>
    <dbReference type="NCBI Taxonomy" id="417292"/>
    <lineage>
        <taxon>Bacteria</taxon>
        <taxon>Bacillati</taxon>
        <taxon>Actinomycetota</taxon>
        <taxon>Actinomycetes</taxon>
        <taxon>Kitasatosporales</taxon>
        <taxon>Streptomycetaceae</taxon>
        <taxon>Streptomyces</taxon>
    </lineage>
</organism>
<protein>
    <submittedName>
        <fullName evidence="7">Uncharacterized membrane protein YgaE, UPF0421/DUF939 family</fullName>
    </submittedName>
</protein>
<keyword evidence="3 6" id="KW-0812">Transmembrane</keyword>
<comment type="subcellular location">
    <subcellularLocation>
        <location evidence="1">Cell membrane</location>
        <topology evidence="1">Multi-pass membrane protein</topology>
    </subcellularLocation>
</comment>
<feature type="transmembrane region" description="Helical" evidence="6">
    <location>
        <begin position="152"/>
        <end position="171"/>
    </location>
</feature>
<evidence type="ECO:0000256" key="4">
    <source>
        <dbReference type="ARBA" id="ARBA00022989"/>
    </source>
</evidence>
<evidence type="ECO:0000256" key="5">
    <source>
        <dbReference type="ARBA" id="ARBA00023136"/>
    </source>
</evidence>
<gene>
    <name evidence="7" type="ORF">SAMN05421806_1011091</name>
</gene>
<feature type="transmembrane region" description="Helical" evidence="6">
    <location>
        <begin position="51"/>
        <end position="68"/>
    </location>
</feature>
<evidence type="ECO:0000256" key="1">
    <source>
        <dbReference type="ARBA" id="ARBA00004651"/>
    </source>
</evidence>
<dbReference type="GO" id="GO:0016020">
    <property type="term" value="C:membrane"/>
    <property type="evidence" value="ECO:0007669"/>
    <property type="project" value="UniProtKB-SubCell"/>
</dbReference>
<name>A0A1G8UVE3_9ACTN</name>
<evidence type="ECO:0000313" key="8">
    <source>
        <dbReference type="Proteomes" id="UP000199155"/>
    </source>
</evidence>
<accession>A0A1G8UVE3</accession>
<keyword evidence="2" id="KW-1003">Cell membrane</keyword>
<dbReference type="AlphaFoldDB" id="A0A1G8UVE3"/>
<reference evidence="7 8" key="1">
    <citation type="submission" date="2016-10" db="EMBL/GenBank/DDBJ databases">
        <authorList>
            <person name="de Groot N.N."/>
        </authorList>
    </citation>
    <scope>NUCLEOTIDE SEQUENCE [LARGE SCALE GENOMIC DNA]</scope>
    <source>
        <strain evidence="7 8">CGMCC 4.5727</strain>
    </source>
</reference>
<feature type="transmembrane region" description="Helical" evidence="6">
    <location>
        <begin position="99"/>
        <end position="116"/>
    </location>
</feature>
<evidence type="ECO:0000256" key="2">
    <source>
        <dbReference type="ARBA" id="ARBA00022475"/>
    </source>
</evidence>
<feature type="transmembrane region" description="Helical" evidence="6">
    <location>
        <begin position="128"/>
        <end position="146"/>
    </location>
</feature>
<keyword evidence="8" id="KW-1185">Reference proteome</keyword>
<evidence type="ECO:0000256" key="6">
    <source>
        <dbReference type="SAM" id="Phobius"/>
    </source>
</evidence>
<keyword evidence="4 6" id="KW-1133">Transmembrane helix</keyword>
<proteinExistence type="predicted"/>
<dbReference type="Proteomes" id="UP000199155">
    <property type="component" value="Unassembled WGS sequence"/>
</dbReference>
<dbReference type="EMBL" id="FNFF01000001">
    <property type="protein sequence ID" value="SDJ57758.1"/>
    <property type="molecule type" value="Genomic_DNA"/>
</dbReference>
<sequence>MMIRRNGAAQWLRRTVTRAGHERHTVLLIGKGALAATLAWAVAHDLLQARSPAFAPFSAVIVLQTTVYQSVMHALRYVGAVVVGVSVQAALTVTTGTGLVTFALVALVTLGIGRWAKLGPQGSQVPTAAFFAFSTYVAVAGAGDRAADLGEVVLLVLIGSAVALAVHVVLVPPMRNRSAETGIGILARTLAELLDDVARALREGGPDGSGSGLGRLRVDHTDVLIAQARAELRTAQDSIPLNPRRHLRGHREHTSFDGYATVLDALERTLYQVASLHRSLEGRNEEQERYEDEAFLRAYARCLDRIREFAQVLGEVDEDRLPAQAAELTRLTDEAAGLRRDLADEAVRRSLPLADPACPYGVLIVEATRLCEECRRASDALQRWARS</sequence>
<dbReference type="RefSeq" id="WP_245769138.1">
    <property type="nucleotide sequence ID" value="NZ_FNFF01000001.1"/>
</dbReference>
<dbReference type="InterPro" id="IPR010343">
    <property type="entry name" value="ArAE_1"/>
</dbReference>